<gene>
    <name evidence="1" type="ORF">OL497_12605</name>
</gene>
<keyword evidence="2" id="KW-1185">Reference proteome</keyword>
<reference evidence="1 2" key="1">
    <citation type="submission" date="2022-10" db="EMBL/GenBank/DDBJ databases">
        <title>Chitinophaga nivalis PC15 sp. nov., isolated from Pyeongchang county, South Korea.</title>
        <authorList>
            <person name="Trinh H.N."/>
        </authorList>
    </citation>
    <scope>NUCLEOTIDE SEQUENCE [LARGE SCALE GENOMIC DNA]</scope>
    <source>
        <strain evidence="1 2">PC14</strain>
    </source>
</reference>
<accession>A0ABT3IL93</accession>
<dbReference type="Proteomes" id="UP001207742">
    <property type="component" value="Unassembled WGS sequence"/>
</dbReference>
<dbReference type="InterPro" id="IPR058238">
    <property type="entry name" value="Lant_leader_dom"/>
</dbReference>
<protein>
    <submittedName>
        <fullName evidence="1">Class I lanthipeptide</fullName>
    </submittedName>
</protein>
<comment type="caution">
    <text evidence="1">The sequence shown here is derived from an EMBL/GenBank/DDBJ whole genome shotgun (WGS) entry which is preliminary data.</text>
</comment>
<proteinExistence type="predicted"/>
<dbReference type="NCBIfam" id="NF038153">
    <property type="entry name" value="lant_leader_L1a"/>
    <property type="match status" value="1"/>
</dbReference>
<organism evidence="1 2">
    <name type="scientific">Chitinophaga nivalis</name>
    <dbReference type="NCBI Taxonomy" id="2991709"/>
    <lineage>
        <taxon>Bacteria</taxon>
        <taxon>Pseudomonadati</taxon>
        <taxon>Bacteroidota</taxon>
        <taxon>Chitinophagia</taxon>
        <taxon>Chitinophagales</taxon>
        <taxon>Chitinophagaceae</taxon>
        <taxon>Chitinophaga</taxon>
    </lineage>
</organism>
<dbReference type="EMBL" id="JAPDNS010000001">
    <property type="protein sequence ID" value="MCW3484744.1"/>
    <property type="molecule type" value="Genomic_DNA"/>
</dbReference>
<evidence type="ECO:0000313" key="1">
    <source>
        <dbReference type="EMBL" id="MCW3484744.1"/>
    </source>
</evidence>
<evidence type="ECO:0000313" key="2">
    <source>
        <dbReference type="Proteomes" id="UP001207742"/>
    </source>
</evidence>
<dbReference type="RefSeq" id="WP_264730592.1">
    <property type="nucleotide sequence ID" value="NZ_JAPDNR010000001.1"/>
</dbReference>
<sequence length="40" mass="4501">MKKKKIALDKHLFLDQTTITALHADEQQHLAGGWLTKTVA</sequence>
<name>A0ABT3IL93_9BACT</name>